<dbReference type="InterPro" id="IPR058240">
    <property type="entry name" value="rSAM_sf"/>
</dbReference>
<gene>
    <name evidence="1" type="ordered locus">BVU_2297</name>
</gene>
<dbReference type="SUPFAM" id="SSF102114">
    <property type="entry name" value="Radical SAM enzymes"/>
    <property type="match status" value="1"/>
</dbReference>
<evidence type="ECO:0000313" key="2">
    <source>
        <dbReference type="Proteomes" id="UP000002861"/>
    </source>
</evidence>
<dbReference type="DNASU" id="5303261"/>
<evidence type="ECO:0008006" key="3">
    <source>
        <dbReference type="Google" id="ProtNLM"/>
    </source>
</evidence>
<proteinExistence type="predicted"/>
<dbReference type="GeneID" id="5303261"/>
<dbReference type="eggNOG" id="COG1533">
    <property type="taxonomic scope" value="Bacteria"/>
</dbReference>
<dbReference type="Proteomes" id="UP000002861">
    <property type="component" value="Chromosome"/>
</dbReference>
<dbReference type="SMR" id="A6L2P2"/>
<dbReference type="RefSeq" id="WP_007212648.1">
    <property type="nucleotide sequence ID" value="NC_009614.1"/>
</dbReference>
<organism evidence="1 2">
    <name type="scientific">Phocaeicola vulgatus (strain ATCC 8482 / DSM 1447 / JCM 5826 / CCUG 4940 / NBRC 14291 / NCTC 11154)</name>
    <name type="common">Bacteroides vulgatus</name>
    <dbReference type="NCBI Taxonomy" id="435590"/>
    <lineage>
        <taxon>Bacteria</taxon>
        <taxon>Pseudomonadati</taxon>
        <taxon>Bacteroidota</taxon>
        <taxon>Bacteroidia</taxon>
        <taxon>Bacteroidales</taxon>
        <taxon>Bacteroidaceae</taxon>
        <taxon>Phocaeicola</taxon>
    </lineage>
</organism>
<dbReference type="BioCyc" id="BVUL435590:G1G59-2388-MONOMER"/>
<dbReference type="HOGENOM" id="CLU_1234539_0_0_10"/>
<dbReference type="Gene3D" id="3.80.30.30">
    <property type="match status" value="1"/>
</dbReference>
<name>A6L2P2_PHOV8</name>
<dbReference type="EMBL" id="CP000139">
    <property type="protein sequence ID" value="ABR39956.1"/>
    <property type="molecule type" value="Genomic_DNA"/>
</dbReference>
<dbReference type="STRING" id="435590.BVU_2297"/>
<accession>A6L2P2</accession>
<dbReference type="KEGG" id="bvu:BVU_2297"/>
<evidence type="ECO:0000313" key="1">
    <source>
        <dbReference type="EMBL" id="ABR39956.1"/>
    </source>
</evidence>
<dbReference type="AlphaFoldDB" id="A6L2P2"/>
<reference evidence="1 2" key="1">
    <citation type="journal article" date="2007" name="PLoS Biol.">
        <title>Evolution of symbiotic bacteria in the distal human intestine.</title>
        <authorList>
            <person name="Xu J."/>
            <person name="Mahowald M.A."/>
            <person name="Ley R.E."/>
            <person name="Lozupone C.A."/>
            <person name="Hamady M."/>
            <person name="Martens E.C."/>
            <person name="Henrissat B."/>
            <person name="Coutinho P.M."/>
            <person name="Minx P."/>
            <person name="Latreille P."/>
            <person name="Cordum H."/>
            <person name="Van Brunt A."/>
            <person name="Kim K."/>
            <person name="Fulton R.S."/>
            <person name="Fulton L.A."/>
            <person name="Clifton S.W."/>
            <person name="Wilson R.K."/>
            <person name="Knight R.D."/>
            <person name="Gordon J.I."/>
        </authorList>
    </citation>
    <scope>NUCLEOTIDE SEQUENCE [LARGE SCALE GENOMIC DNA]</scope>
    <source>
        <strain evidence="2">ATCC 8482 / DSM 1447 / JCM 5826 / CCUG 4940 / NBRC 14291 / NCTC 11154</strain>
    </source>
</reference>
<protein>
    <recommendedName>
        <fullName evidence="3">Bacteriophage protein gp37</fullName>
    </recommendedName>
</protein>
<sequence length="233" mass="27176">MGLNLSKGDMYKFVNYTWNPIKGKCLHDCSYCYMKQINPNANPPRLAEYELNTDLGCGRSIFIGSSTDMFAEDIPSEWIARVLDYCYQNRNMLLPNAYLLQSKNPKRFLEFINHPIMERVVFCTTIETNRFYPEIMNKAPRIDERVEAMEEIARLGRPTMVTAEPLMQFDHEEMVSFIRRCSPKLVNIGRNSCRRIVLPEPTQEEVQQLIAELKSLKSFTKVNVKDNALEWCK</sequence>
<dbReference type="PaxDb" id="435590-BVU_2297"/>